<evidence type="ECO:0000313" key="1">
    <source>
        <dbReference type="EMBL" id="SNQ61884.1"/>
    </source>
</evidence>
<gene>
    <name evidence="1" type="ORF">MNV_500021</name>
</gene>
<accession>A0A284VRH5</accession>
<reference evidence="2" key="1">
    <citation type="submission" date="2017-06" db="EMBL/GenBank/DDBJ databases">
        <authorList>
            <person name="Cremers G."/>
        </authorList>
    </citation>
    <scope>NUCLEOTIDE SEQUENCE [LARGE SCALE GENOMIC DNA]</scope>
</reference>
<evidence type="ECO:0000313" key="2">
    <source>
        <dbReference type="Proteomes" id="UP000218615"/>
    </source>
</evidence>
<sequence>MKSKILHYFHKNISPNHYGQLLYMSQDEAIKAIIRIAPRPKGSMQKRMCAYPREQLSGGG</sequence>
<protein>
    <submittedName>
        <fullName evidence="1">Uncharacterized protein</fullName>
    </submittedName>
</protein>
<dbReference type="AlphaFoldDB" id="A0A284VRH5"/>
<name>A0A284VRH5_9EURY</name>
<dbReference type="Proteomes" id="UP000218615">
    <property type="component" value="Unassembled WGS sequence"/>
</dbReference>
<organism evidence="1 2">
    <name type="scientific">Candidatus Methanoperedens nitratireducens</name>
    <dbReference type="NCBI Taxonomy" id="1392998"/>
    <lineage>
        <taxon>Archaea</taxon>
        <taxon>Methanobacteriati</taxon>
        <taxon>Methanobacteriota</taxon>
        <taxon>Stenosarchaea group</taxon>
        <taxon>Methanomicrobia</taxon>
        <taxon>Methanosarcinales</taxon>
        <taxon>ANME-2 cluster</taxon>
        <taxon>Candidatus Methanoperedentaceae</taxon>
        <taxon>Candidatus Methanoperedens</taxon>
    </lineage>
</organism>
<proteinExistence type="predicted"/>
<dbReference type="EMBL" id="FZMP01000197">
    <property type="protein sequence ID" value="SNQ61884.1"/>
    <property type="molecule type" value="Genomic_DNA"/>
</dbReference>
<keyword evidence="2" id="KW-1185">Reference proteome</keyword>